<evidence type="ECO:0000259" key="1">
    <source>
        <dbReference type="SMART" id="SM00919"/>
    </source>
</evidence>
<dbReference type="AlphaFoldDB" id="T1B9F6"/>
<gene>
    <name evidence="2" type="ORF">B2A_07154</name>
</gene>
<dbReference type="PIRSF" id="PIRSF000106">
    <property type="entry name" value="ME"/>
    <property type="match status" value="1"/>
</dbReference>
<dbReference type="GO" id="GO:0005829">
    <property type="term" value="C:cytosol"/>
    <property type="evidence" value="ECO:0007669"/>
    <property type="project" value="TreeGrafter"/>
</dbReference>
<name>T1B9F6_9ZZZZ</name>
<dbReference type="SMART" id="SM00919">
    <property type="entry name" value="Malic_M"/>
    <property type="match status" value="1"/>
</dbReference>
<dbReference type="PANTHER" id="PTHR23406">
    <property type="entry name" value="MALIC ENZYME-RELATED"/>
    <property type="match status" value="1"/>
</dbReference>
<feature type="domain" description="Malic enzyme NAD-binding" evidence="1">
    <location>
        <begin position="1"/>
        <end position="216"/>
    </location>
</feature>
<dbReference type="InterPro" id="IPR012302">
    <property type="entry name" value="Malic_NAD-bd"/>
</dbReference>
<dbReference type="PANTHER" id="PTHR23406:SF34">
    <property type="entry name" value="NAD-DEPENDENT MALIC ENZYME, MITOCHONDRIAL"/>
    <property type="match status" value="1"/>
</dbReference>
<organism evidence="2">
    <name type="scientific">mine drainage metagenome</name>
    <dbReference type="NCBI Taxonomy" id="410659"/>
    <lineage>
        <taxon>unclassified sequences</taxon>
        <taxon>metagenomes</taxon>
        <taxon>ecological metagenomes</taxon>
    </lineage>
</organism>
<reference evidence="2" key="1">
    <citation type="submission" date="2013-08" db="EMBL/GenBank/DDBJ databases">
        <authorList>
            <person name="Mendez C."/>
            <person name="Richter M."/>
            <person name="Ferrer M."/>
            <person name="Sanchez J."/>
        </authorList>
    </citation>
    <scope>NUCLEOTIDE SEQUENCE</scope>
</reference>
<protein>
    <submittedName>
        <fullName evidence="2">Malate oxidoreductase</fullName>
    </submittedName>
</protein>
<reference evidence="2" key="2">
    <citation type="journal article" date="2014" name="ISME J.">
        <title>Microbial stratification in low pH oxic and suboxic macroscopic growths along an acid mine drainage.</title>
        <authorList>
            <person name="Mendez-Garcia C."/>
            <person name="Mesa V."/>
            <person name="Sprenger R.R."/>
            <person name="Richter M."/>
            <person name="Diez M.S."/>
            <person name="Solano J."/>
            <person name="Bargiela R."/>
            <person name="Golyshina O.V."/>
            <person name="Manteca A."/>
            <person name="Ramos J.L."/>
            <person name="Gallego J.R."/>
            <person name="Llorente I."/>
            <person name="Martins Dos Santos V.A."/>
            <person name="Jensen O.N."/>
            <person name="Pelaez A.I."/>
            <person name="Sanchez J."/>
            <person name="Ferrer M."/>
        </authorList>
    </citation>
    <scope>NUCLEOTIDE SEQUENCE</scope>
</reference>
<sequence length="252" mass="26934">MVEEGLPEAEARRRFFLVNRGGLLHAERPDLSPGQRVYAGPLDERFRPPGTDATAPIGLAEVVRAVQPTILIGLSTVGGAFSESIVREMAAHVDRPIVLPLSNPTARSEAVPEDLMRWTDGRALIATGSPFPPVDVGGRPLPIAQCNNVYVFPAIGLGVRASRARRVSDRMILAAARALGDLAPIAHDPAGSLLPPVADLREVARTIAFAVGTAAMSDGVAPYQSPDELRNRIRASQWVPEYPRYAVDPGTT</sequence>
<dbReference type="SUPFAM" id="SSF51735">
    <property type="entry name" value="NAD(P)-binding Rossmann-fold domains"/>
    <property type="match status" value="1"/>
</dbReference>
<comment type="caution">
    <text evidence="2">The sequence shown here is derived from an EMBL/GenBank/DDBJ whole genome shotgun (WGS) entry which is preliminary data.</text>
</comment>
<dbReference type="Pfam" id="PF03949">
    <property type="entry name" value="Malic_M"/>
    <property type="match status" value="1"/>
</dbReference>
<proteinExistence type="predicted"/>
<dbReference type="EMBL" id="AUZZ01005115">
    <property type="protein sequence ID" value="EQD50875.1"/>
    <property type="molecule type" value="Genomic_DNA"/>
</dbReference>
<dbReference type="InterPro" id="IPR036291">
    <property type="entry name" value="NAD(P)-bd_dom_sf"/>
</dbReference>
<dbReference type="GO" id="GO:0006108">
    <property type="term" value="P:malate metabolic process"/>
    <property type="evidence" value="ECO:0007669"/>
    <property type="project" value="TreeGrafter"/>
</dbReference>
<evidence type="ECO:0000313" key="2">
    <source>
        <dbReference type="EMBL" id="EQD50875.1"/>
    </source>
</evidence>
<accession>T1B9F6</accession>
<dbReference type="Gene3D" id="3.40.50.720">
    <property type="entry name" value="NAD(P)-binding Rossmann-like Domain"/>
    <property type="match status" value="1"/>
</dbReference>
<dbReference type="GO" id="GO:0016616">
    <property type="term" value="F:oxidoreductase activity, acting on the CH-OH group of donors, NAD or NADP as acceptor"/>
    <property type="evidence" value="ECO:0007669"/>
    <property type="project" value="InterPro"/>
</dbReference>
<dbReference type="GO" id="GO:0051287">
    <property type="term" value="F:NAD binding"/>
    <property type="evidence" value="ECO:0007669"/>
    <property type="project" value="InterPro"/>
</dbReference>
<dbReference type="InterPro" id="IPR001891">
    <property type="entry name" value="Malic_OxRdtase"/>
</dbReference>
<dbReference type="GO" id="GO:0004470">
    <property type="term" value="F:malic enzyme activity"/>
    <property type="evidence" value="ECO:0007669"/>
    <property type="project" value="InterPro"/>
</dbReference>